<name>A0A495QYX9_9ACTN</name>
<dbReference type="EMBL" id="RBWU01000001">
    <property type="protein sequence ID" value="RKS79363.1"/>
    <property type="molecule type" value="Genomic_DNA"/>
</dbReference>
<comment type="caution">
    <text evidence="1">The sequence shown here is derived from an EMBL/GenBank/DDBJ whole genome shotgun (WGS) entry which is preliminary data.</text>
</comment>
<keyword evidence="2" id="KW-1185">Reference proteome</keyword>
<proteinExistence type="predicted"/>
<gene>
    <name evidence="1" type="ORF">BZB76_0826</name>
</gene>
<dbReference type="RefSeq" id="WP_170180436.1">
    <property type="nucleotide sequence ID" value="NZ_RBWU01000001.1"/>
</dbReference>
<dbReference type="Proteomes" id="UP000274601">
    <property type="component" value="Unassembled WGS sequence"/>
</dbReference>
<protein>
    <submittedName>
        <fullName evidence="1">Uncharacterized protein</fullName>
    </submittedName>
</protein>
<accession>A0A495QYX9</accession>
<reference evidence="1 2" key="1">
    <citation type="submission" date="2018-10" db="EMBL/GenBank/DDBJ databases">
        <title>Genomic Encyclopedia of Archaeal and Bacterial Type Strains, Phase II (KMG-II): from individual species to whole genera.</title>
        <authorList>
            <person name="Goeker M."/>
        </authorList>
    </citation>
    <scope>NUCLEOTIDE SEQUENCE [LARGE SCALE GENOMIC DNA]</scope>
    <source>
        <strain evidence="1 2">DSM 43383</strain>
    </source>
</reference>
<sequence length="52" mass="5333">MPAKKYMTWVAVAFVAFYVIKQPDGAAQSVENAANGLASAAGSLATFVNALA</sequence>
<evidence type="ECO:0000313" key="1">
    <source>
        <dbReference type="EMBL" id="RKS79363.1"/>
    </source>
</evidence>
<dbReference type="AlphaFoldDB" id="A0A495QYX9"/>
<organism evidence="1 2">
    <name type="scientific">Actinomadura pelletieri DSM 43383</name>
    <dbReference type="NCBI Taxonomy" id="1120940"/>
    <lineage>
        <taxon>Bacteria</taxon>
        <taxon>Bacillati</taxon>
        <taxon>Actinomycetota</taxon>
        <taxon>Actinomycetes</taxon>
        <taxon>Streptosporangiales</taxon>
        <taxon>Thermomonosporaceae</taxon>
        <taxon>Actinomadura</taxon>
    </lineage>
</organism>
<evidence type="ECO:0000313" key="2">
    <source>
        <dbReference type="Proteomes" id="UP000274601"/>
    </source>
</evidence>